<keyword evidence="1" id="KW-0812">Transmembrane</keyword>
<dbReference type="HOGENOM" id="CLU_1480780_0_0_6"/>
<organism evidence="2 3">
    <name type="scientific">Providencia burhodogranariea DSM 19968</name>
    <dbReference type="NCBI Taxonomy" id="1141662"/>
    <lineage>
        <taxon>Bacteria</taxon>
        <taxon>Pseudomonadati</taxon>
        <taxon>Pseudomonadota</taxon>
        <taxon>Gammaproteobacteria</taxon>
        <taxon>Enterobacterales</taxon>
        <taxon>Morganellaceae</taxon>
        <taxon>Providencia</taxon>
    </lineage>
</organism>
<dbReference type="STRING" id="1141662.OOA_16002"/>
<keyword evidence="1" id="KW-1133">Transmembrane helix</keyword>
<accession>K8W8D4</accession>
<feature type="transmembrane region" description="Helical" evidence="1">
    <location>
        <begin position="17"/>
        <end position="36"/>
    </location>
</feature>
<sequence>MNEISSTFWYRSFWQRILPIWIIAILSLIAYFQFYWQETNQQLITLQNDIQRIAIDVQQSNSTLRQSSSLHQLQLQIEEIKQKLSLSTQSSSKFIAHLQHIIANADVVLHRLHPSINDTNNEKYYTIEVQGNYTQIYRFIHALISPSSHQTGLFSGVMFKTNNGYLTATLAISFIKDDIKNEQ</sequence>
<proteinExistence type="predicted"/>
<dbReference type="AlphaFoldDB" id="K8W8D4"/>
<keyword evidence="3" id="KW-1185">Reference proteome</keyword>
<dbReference type="EMBL" id="AKKL01000045">
    <property type="protein sequence ID" value="EKT56131.1"/>
    <property type="molecule type" value="Genomic_DNA"/>
</dbReference>
<protein>
    <submittedName>
        <fullName evidence="2">Uncharacterized protein</fullName>
    </submittedName>
</protein>
<evidence type="ECO:0000256" key="1">
    <source>
        <dbReference type="SAM" id="Phobius"/>
    </source>
</evidence>
<evidence type="ECO:0000313" key="3">
    <source>
        <dbReference type="Proteomes" id="UP000009336"/>
    </source>
</evidence>
<comment type="caution">
    <text evidence="2">The sequence shown here is derived from an EMBL/GenBank/DDBJ whole genome shotgun (WGS) entry which is preliminary data.</text>
</comment>
<dbReference type="eggNOG" id="COG3167">
    <property type="taxonomic scope" value="Bacteria"/>
</dbReference>
<dbReference type="Proteomes" id="UP000009336">
    <property type="component" value="Unassembled WGS sequence"/>
</dbReference>
<dbReference type="OrthoDB" id="6455512at2"/>
<keyword evidence="1" id="KW-0472">Membrane</keyword>
<gene>
    <name evidence="2" type="ORF">OOA_16002</name>
</gene>
<dbReference type="RefSeq" id="WP_008913183.1">
    <property type="nucleotide sequence ID" value="NZ_KB233224.1"/>
</dbReference>
<dbReference type="PATRIC" id="fig|1141662.3.peg.3242"/>
<reference evidence="2 3" key="1">
    <citation type="journal article" date="2012" name="BMC Genomics">
        <title>Comparative genomics of bacteria in the genus Providencia isolated from wild Drosophila melanogaster.</title>
        <authorList>
            <person name="Galac M.R."/>
            <person name="Lazzaro B.P."/>
        </authorList>
    </citation>
    <scope>NUCLEOTIDE SEQUENCE [LARGE SCALE GENOMIC DNA]</scope>
    <source>
        <strain evidence="2 3">DSM 19968</strain>
    </source>
</reference>
<evidence type="ECO:0000313" key="2">
    <source>
        <dbReference type="EMBL" id="EKT56131.1"/>
    </source>
</evidence>
<name>K8W8D4_9GAMM</name>